<evidence type="ECO:0000256" key="5">
    <source>
        <dbReference type="ARBA" id="ARBA00023237"/>
    </source>
</evidence>
<feature type="domain" description="RagB/SusD" evidence="7">
    <location>
        <begin position="267"/>
        <end position="487"/>
    </location>
</feature>
<dbReference type="Gene3D" id="1.25.40.390">
    <property type="match status" value="1"/>
</dbReference>
<dbReference type="PROSITE" id="PS51257">
    <property type="entry name" value="PROKAR_LIPOPROTEIN"/>
    <property type="match status" value="1"/>
</dbReference>
<dbReference type="Pfam" id="PF14322">
    <property type="entry name" value="SusD-like_3"/>
    <property type="match status" value="1"/>
</dbReference>
<dbReference type="EMBL" id="DPVG01000233">
    <property type="protein sequence ID" value="HCK24425.1"/>
    <property type="molecule type" value="Genomic_DNA"/>
</dbReference>
<dbReference type="InterPro" id="IPR011990">
    <property type="entry name" value="TPR-like_helical_dom_sf"/>
</dbReference>
<proteinExistence type="inferred from homology"/>
<evidence type="ECO:0000256" key="3">
    <source>
        <dbReference type="ARBA" id="ARBA00022729"/>
    </source>
</evidence>
<evidence type="ECO:0000256" key="2">
    <source>
        <dbReference type="ARBA" id="ARBA00006275"/>
    </source>
</evidence>
<comment type="caution">
    <text evidence="9">The sequence shown here is derived from an EMBL/GenBank/DDBJ whole genome shotgun (WGS) entry which is preliminary data.</text>
</comment>
<dbReference type="Proteomes" id="UP000263098">
    <property type="component" value="Unassembled WGS sequence"/>
</dbReference>
<dbReference type="SUPFAM" id="SSF48452">
    <property type="entry name" value="TPR-like"/>
    <property type="match status" value="1"/>
</dbReference>
<feature type="non-terminal residue" evidence="9">
    <location>
        <position position="487"/>
    </location>
</feature>
<evidence type="ECO:0000256" key="6">
    <source>
        <dbReference type="SAM" id="SignalP"/>
    </source>
</evidence>
<keyword evidence="5" id="KW-0998">Cell outer membrane</keyword>
<dbReference type="InterPro" id="IPR033985">
    <property type="entry name" value="SusD-like_N"/>
</dbReference>
<comment type="subcellular location">
    <subcellularLocation>
        <location evidence="1">Cell outer membrane</location>
    </subcellularLocation>
</comment>
<dbReference type="Pfam" id="PF07980">
    <property type="entry name" value="SusD_RagB"/>
    <property type="match status" value="1"/>
</dbReference>
<feature type="domain" description="SusD-like N-terminal" evidence="8">
    <location>
        <begin position="102"/>
        <end position="228"/>
    </location>
</feature>
<keyword evidence="3 6" id="KW-0732">Signal</keyword>
<dbReference type="InterPro" id="IPR012944">
    <property type="entry name" value="SusD_RagB_dom"/>
</dbReference>
<dbReference type="AlphaFoldDB" id="A0A3D2SDV0"/>
<organism evidence="9 10">
    <name type="scientific">Bacteroides graminisolvens</name>
    <dbReference type="NCBI Taxonomy" id="477666"/>
    <lineage>
        <taxon>Bacteria</taxon>
        <taxon>Pseudomonadati</taxon>
        <taxon>Bacteroidota</taxon>
        <taxon>Bacteroidia</taxon>
        <taxon>Bacteroidales</taxon>
        <taxon>Bacteroidaceae</taxon>
        <taxon>Bacteroides</taxon>
    </lineage>
</organism>
<evidence type="ECO:0000259" key="7">
    <source>
        <dbReference type="Pfam" id="PF07980"/>
    </source>
</evidence>
<reference evidence="9 10" key="1">
    <citation type="journal article" date="2018" name="Nat. Biotechnol.">
        <title>A standardized bacterial taxonomy based on genome phylogeny substantially revises the tree of life.</title>
        <authorList>
            <person name="Parks D.H."/>
            <person name="Chuvochina M."/>
            <person name="Waite D.W."/>
            <person name="Rinke C."/>
            <person name="Skarshewski A."/>
            <person name="Chaumeil P.A."/>
            <person name="Hugenholtz P."/>
        </authorList>
    </citation>
    <scope>NUCLEOTIDE SEQUENCE [LARGE SCALE GENOMIC DNA]</scope>
    <source>
        <strain evidence="9">UBA9667</strain>
    </source>
</reference>
<evidence type="ECO:0000313" key="10">
    <source>
        <dbReference type="Proteomes" id="UP000263098"/>
    </source>
</evidence>
<evidence type="ECO:0000256" key="4">
    <source>
        <dbReference type="ARBA" id="ARBA00023136"/>
    </source>
</evidence>
<sequence>MKFKWFNLYLLGISFSLTSCNDYLDMTPTDSVSDKMVWSSTQNAEYAVNYLYKSFYQLSNFTLGQCAAGMTEGLTDMLKYGSSNYNALQYIPSEIAYGGTTLTVNYVSVYLGNWDTMYDYIRRTNENLYNLHRYGTISENDATRLEAEMRFIRAFLYFDLIKRYKEVIIYDDDLTKMTKDKALSTESEAWDFVEADLKYAAEKLPMKANANGRLDKGAAYAFMTRAMLYAERWEVVRTAANEVKKLGYGLETNYADSYSKTIKDGNKEAILQYCFDQSKFSVGHDFDSYYAPGGDKALDGNTVVGGFGTPTQEMVESYELATGGFPDWTAWHTTEGTTNQPPYVNLEPRFQATILYNGASWKGRIVEPYVKGTDGWATWMVDAKPEGRTTTGYYLRKLVDEGHSFKTTQVSTQPWTVIRYAEVLLNNAEACYRLNDATNANISIKEIRSRVGLPYQDKDGAELWKAIKQERKVELAYEGQWYWDLRR</sequence>
<gene>
    <name evidence="9" type="ORF">DHW31_06500</name>
</gene>
<evidence type="ECO:0000259" key="8">
    <source>
        <dbReference type="Pfam" id="PF14322"/>
    </source>
</evidence>
<feature type="chain" id="PRO_5017747802" evidence="6">
    <location>
        <begin position="20"/>
        <end position="487"/>
    </location>
</feature>
<accession>A0A3D2SDV0</accession>
<evidence type="ECO:0000313" key="9">
    <source>
        <dbReference type="EMBL" id="HCK24425.1"/>
    </source>
</evidence>
<keyword evidence="4" id="KW-0472">Membrane</keyword>
<feature type="signal peptide" evidence="6">
    <location>
        <begin position="1"/>
        <end position="19"/>
    </location>
</feature>
<dbReference type="GO" id="GO:0009279">
    <property type="term" value="C:cell outer membrane"/>
    <property type="evidence" value="ECO:0007669"/>
    <property type="project" value="UniProtKB-SubCell"/>
</dbReference>
<evidence type="ECO:0000256" key="1">
    <source>
        <dbReference type="ARBA" id="ARBA00004442"/>
    </source>
</evidence>
<name>A0A3D2SDV0_9BACE</name>
<comment type="similarity">
    <text evidence="2">Belongs to the SusD family.</text>
</comment>
<protein>
    <submittedName>
        <fullName evidence="9">RagB/SusD family nutrient uptake outer membrane protein</fullName>
    </submittedName>
</protein>